<reference evidence="4 5" key="1">
    <citation type="submission" date="2016-03" db="EMBL/GenBank/DDBJ databases">
        <authorList>
            <person name="Ploux O."/>
        </authorList>
    </citation>
    <scope>NUCLEOTIDE SEQUENCE [LARGE SCALE GENOMIC DNA]</scope>
    <source>
        <strain evidence="4 5">UAMH 11012</strain>
    </source>
</reference>
<keyword evidence="5" id="KW-1185">Reference proteome</keyword>
<evidence type="ECO:0000313" key="5">
    <source>
        <dbReference type="Proteomes" id="UP000184330"/>
    </source>
</evidence>
<evidence type="ECO:0000256" key="1">
    <source>
        <dbReference type="SAM" id="MobiDB-lite"/>
    </source>
</evidence>
<dbReference type="PROSITE" id="PS51468">
    <property type="entry name" value="VIT"/>
    <property type="match status" value="1"/>
</dbReference>
<proteinExistence type="predicted"/>
<dbReference type="OrthoDB" id="1729737at2759"/>
<dbReference type="PANTHER" id="PTHR45737:SF6">
    <property type="entry name" value="VON WILLEBRAND FACTOR A DOMAIN-CONTAINING PROTEIN 5A"/>
    <property type="match status" value="1"/>
</dbReference>
<dbReference type="Pfam" id="PF08487">
    <property type="entry name" value="VIT"/>
    <property type="match status" value="1"/>
</dbReference>
<dbReference type="PANTHER" id="PTHR45737">
    <property type="entry name" value="VON WILLEBRAND FACTOR A DOMAIN-CONTAINING PROTEIN 5A"/>
    <property type="match status" value="1"/>
</dbReference>
<organism evidence="4 5">
    <name type="scientific">Phialocephala subalpina</name>
    <dbReference type="NCBI Taxonomy" id="576137"/>
    <lineage>
        <taxon>Eukaryota</taxon>
        <taxon>Fungi</taxon>
        <taxon>Dikarya</taxon>
        <taxon>Ascomycota</taxon>
        <taxon>Pezizomycotina</taxon>
        <taxon>Leotiomycetes</taxon>
        <taxon>Helotiales</taxon>
        <taxon>Mollisiaceae</taxon>
        <taxon>Phialocephala</taxon>
        <taxon>Phialocephala fortinii species complex</taxon>
    </lineage>
</organism>
<feature type="domain" description="VWFA" evidence="2">
    <location>
        <begin position="309"/>
        <end position="500"/>
    </location>
</feature>
<feature type="domain" description="VIT" evidence="3">
    <location>
        <begin position="18"/>
        <end position="151"/>
    </location>
</feature>
<feature type="region of interest" description="Disordered" evidence="1">
    <location>
        <begin position="535"/>
        <end position="560"/>
    </location>
</feature>
<dbReference type="SUPFAM" id="SSF53300">
    <property type="entry name" value="vWA-like"/>
    <property type="match status" value="1"/>
</dbReference>
<dbReference type="AlphaFoldDB" id="A0A1L7XTP0"/>
<dbReference type="InterPro" id="IPR036465">
    <property type="entry name" value="vWFA_dom_sf"/>
</dbReference>
<sequence length="890" mass="97086">MSTTTHPHARILSSRTKLCGCFSVGTVRQQYLPLLDSEAHTTILSGTSRTVLKQTFVNSLSSKKNAECMYKFPLYDGVSVVGFTCKIGTKPAICGLVKERGKAEAIFDAAVAKGDNAGLLTQAPEASDVFTTRIGNVQAGESIFIEITYIGELKYDDDVEGIRFTIPTMIAPRYSHTDSISPPSVAGLAGAMIPPLGHHPNDRIKITVDIVLPAGIYIKGVESPSHLIAVSIGTISIAAQAAPVMNKASATLSLGTAILEKDFVLIIHLKDPGTPKALLETHPTISNHRALMVTLPASKFSFSSSLPSEIVLVADRSASMRHDIPMLVSALKVFLKSMPTSVKFNICSFGTEHTFLWPQSKSYTNSALQEAIQHLSTFEANYGGTEIFKAIRATIERRLTDLPLDIILFTDGNITDQGSLFTYVNEQVEKAENIADQESLFTSINERVEKTTQGGIRVFSLGIGNKVSHALIEGLARAGKGLCLAIQDGERLEKRVTRMLRGALSPHYGDSILEVKYGQDDDDFELVDKVTDGIEKLSSSETEEATTSLSDPSSDPKDTSLREVHHFPQIIQAPHKIPSLFAAAKTTVYLLMGPKTIQRNPTSVILRSPFPHGPPALEIPIEVLTERGTTIHQLAARKAAQDLEDSRGWVFDDANKIADVQNLAEREAVRLGETFQVVNKWCSFVAVSSNDGKEIFIRNTTLQSDLPTNTPYGSHIRQPRIARPLGAENAFRKARLTAPMGNRSRPMARILSRGRVVAQDVKAESVSNALVTTTTPPPVAPPNRNPTKVLALIDLQGFDGAWNTDSESLLLDILGFEIPKPPLDGVSDEAWVTMLVVRFLEERMPEEEDVWGLVVEKAREYVGRFLETRETLHLLEEMAGVVVGKGKAEG</sequence>
<feature type="compositionally biased region" description="Low complexity" evidence="1">
    <location>
        <begin position="537"/>
        <end position="550"/>
    </location>
</feature>
<dbReference type="EMBL" id="FJOG01000054">
    <property type="protein sequence ID" value="CZR68404.1"/>
    <property type="molecule type" value="Genomic_DNA"/>
</dbReference>
<dbReference type="InterPro" id="IPR013694">
    <property type="entry name" value="VIT"/>
</dbReference>
<dbReference type="SMART" id="SM00327">
    <property type="entry name" value="VWA"/>
    <property type="match status" value="1"/>
</dbReference>
<dbReference type="SMART" id="SM00609">
    <property type="entry name" value="VIT"/>
    <property type="match status" value="1"/>
</dbReference>
<dbReference type="InterPro" id="IPR002035">
    <property type="entry name" value="VWF_A"/>
</dbReference>
<dbReference type="PROSITE" id="PS50234">
    <property type="entry name" value="VWFA"/>
    <property type="match status" value="1"/>
</dbReference>
<protein>
    <submittedName>
        <fullName evidence="4">Related to Vault poly[ADP-ribose] polymerase</fullName>
    </submittedName>
</protein>
<evidence type="ECO:0000313" key="4">
    <source>
        <dbReference type="EMBL" id="CZR68404.1"/>
    </source>
</evidence>
<evidence type="ECO:0000259" key="2">
    <source>
        <dbReference type="PROSITE" id="PS50234"/>
    </source>
</evidence>
<evidence type="ECO:0000259" key="3">
    <source>
        <dbReference type="PROSITE" id="PS51468"/>
    </source>
</evidence>
<dbReference type="Pfam" id="PF13768">
    <property type="entry name" value="VWA_3"/>
    <property type="match status" value="1"/>
</dbReference>
<dbReference type="Gene3D" id="3.40.50.410">
    <property type="entry name" value="von Willebrand factor, type A domain"/>
    <property type="match status" value="1"/>
</dbReference>
<name>A0A1L7XTP0_9HELO</name>
<dbReference type="Proteomes" id="UP000184330">
    <property type="component" value="Unassembled WGS sequence"/>
</dbReference>
<accession>A0A1L7XTP0</accession>
<gene>
    <name evidence="4" type="ORF">PAC_18303</name>
</gene>